<accession>A0A7C9V676</accession>
<organism evidence="1 2">
    <name type="scientific">Mesorhizobium zhangyense</name>
    <dbReference type="NCBI Taxonomy" id="1776730"/>
    <lineage>
        <taxon>Bacteria</taxon>
        <taxon>Pseudomonadati</taxon>
        <taxon>Pseudomonadota</taxon>
        <taxon>Alphaproteobacteria</taxon>
        <taxon>Hyphomicrobiales</taxon>
        <taxon>Phyllobacteriaceae</taxon>
        <taxon>Mesorhizobium</taxon>
    </lineage>
</organism>
<protein>
    <submittedName>
        <fullName evidence="1">M24 family metallopeptidase</fullName>
    </submittedName>
</protein>
<dbReference type="InterPro" id="IPR036005">
    <property type="entry name" value="Creatinase/aminopeptidase-like"/>
</dbReference>
<reference evidence="1 2" key="1">
    <citation type="submission" date="2020-02" db="EMBL/GenBank/DDBJ databases">
        <title>Genome sequence of the type strain CGMCC 1.15528 of Mesorhizobium zhangyense.</title>
        <authorList>
            <person name="Gao J."/>
            <person name="Sun J."/>
        </authorList>
    </citation>
    <scope>NUCLEOTIDE SEQUENCE [LARGE SCALE GENOMIC DNA]</scope>
    <source>
        <strain evidence="1 2">CGMCC 1.15528</strain>
    </source>
</reference>
<evidence type="ECO:0000313" key="2">
    <source>
        <dbReference type="Proteomes" id="UP000481252"/>
    </source>
</evidence>
<dbReference type="EMBL" id="JAAKZG010000004">
    <property type="protein sequence ID" value="NGN41865.1"/>
    <property type="molecule type" value="Genomic_DNA"/>
</dbReference>
<dbReference type="AlphaFoldDB" id="A0A7C9V676"/>
<proteinExistence type="predicted"/>
<gene>
    <name evidence="1" type="ORF">G6N74_12370</name>
</gene>
<dbReference type="SUPFAM" id="SSF55920">
    <property type="entry name" value="Creatinase/aminopeptidase"/>
    <property type="match status" value="1"/>
</dbReference>
<name>A0A7C9V676_9HYPH</name>
<evidence type="ECO:0000313" key="1">
    <source>
        <dbReference type="EMBL" id="NGN41865.1"/>
    </source>
</evidence>
<dbReference type="RefSeq" id="WP_165117686.1">
    <property type="nucleotide sequence ID" value="NZ_JAAKZG010000004.1"/>
</dbReference>
<dbReference type="Proteomes" id="UP000481252">
    <property type="component" value="Unassembled WGS sequence"/>
</dbReference>
<keyword evidence="2" id="KW-1185">Reference proteome</keyword>
<sequence length="453" mass="48621">MNISLRTIDIPDFGLPVERPAIPAATYEARCAKALTRAGTDWLAVYADREHAANIAFLTGFEPRFEEAVLLLGRWGQRIIVTGNENLGYTPIAGLPGIVTLLAQSLSLMAQDRTQKPDLVAVLREAGIASGDSVGLVGWKYLEKEEWPAGRPAFLVPALIVDAIASIVSASSIVDATPVLMHQTDGLRAVVDADQIAEAEWGAARSSMAVWRILSGFTLGDTELMAASRMGYAGEPMNCHPMLATNDASGQVIGLRSPTARVPKRGDGVTTAVGYWGGLTARGGLIAEHDDTFLDVAKAYFRGLIAWYETAGIGTEGGAIHEAVVSTLARGKLRPALNPGHLVGLDEWMNSPIRPGSTERIVSGMPFQVDIIPVPMPDGWTLNCEDAVTFADAGLRAEIAERHPALSQRFEARRRFVAERIGITVKEDILLLSAIPLCLPPFWLASGKLLGRD</sequence>
<comment type="caution">
    <text evidence="1">The sequence shown here is derived from an EMBL/GenBank/DDBJ whole genome shotgun (WGS) entry which is preliminary data.</text>
</comment>